<feature type="region of interest" description="Disordered" evidence="1">
    <location>
        <begin position="106"/>
        <end position="139"/>
    </location>
</feature>
<feature type="compositionally biased region" description="Low complexity" evidence="1">
    <location>
        <begin position="123"/>
        <end position="139"/>
    </location>
</feature>
<feature type="region of interest" description="Disordered" evidence="1">
    <location>
        <begin position="664"/>
        <end position="715"/>
    </location>
</feature>
<protein>
    <submittedName>
        <fullName evidence="2">Putative ttaggg binding factor</fullName>
    </submittedName>
</protein>
<keyword evidence="3" id="KW-1185">Reference proteome</keyword>
<dbReference type="OMA" id="VMEHTGQ"/>
<feature type="compositionally biased region" description="Gly residues" evidence="1">
    <location>
        <begin position="110"/>
        <end position="122"/>
    </location>
</feature>
<organism evidence="2 3">
    <name type="scientific">Leptomonas seymouri</name>
    <dbReference type="NCBI Taxonomy" id="5684"/>
    <lineage>
        <taxon>Eukaryota</taxon>
        <taxon>Discoba</taxon>
        <taxon>Euglenozoa</taxon>
        <taxon>Kinetoplastea</taxon>
        <taxon>Metakinetoplastina</taxon>
        <taxon>Trypanosomatida</taxon>
        <taxon>Trypanosomatidae</taxon>
        <taxon>Leishmaniinae</taxon>
        <taxon>Leptomonas</taxon>
    </lineage>
</organism>
<feature type="region of interest" description="Disordered" evidence="1">
    <location>
        <begin position="545"/>
        <end position="568"/>
    </location>
</feature>
<dbReference type="OrthoDB" id="608866at2759"/>
<feature type="region of interest" description="Disordered" evidence="1">
    <location>
        <begin position="349"/>
        <end position="386"/>
    </location>
</feature>
<proteinExistence type="predicted"/>
<feature type="region of interest" description="Disordered" evidence="1">
    <location>
        <begin position="411"/>
        <end position="481"/>
    </location>
</feature>
<gene>
    <name evidence="2" type="ORF">ABL78_5467</name>
</gene>
<sequence length="715" mass="74934">MPLRFSLTPGASAEASSAPTPTPTSNRSTASPLATDITDVRYFDVVHSLILRHIKRANSDAVLALLSVSEVRDSPMFRLTCTYREGLVAALLLHVMEHTGQTAVTCTGEAEGGSTSGGGGGQTEATPSAPSASPSTQPTAVAPLTAHDLHGLLYHCVCPDARDDAPRPQTSSSTQQASSSSAPAVSAYAAARSLLLSHWESPQTKAGFDCGSGSQQQQQHRGDCPALQDGRDLRLYLCNVIRDLETMIGSVESQPLDSTDAFHATTVSPHRQTREDGELPHLGSKDALSVDLAALVAVLQEHLSSFTYVNPFTSQRRVTATSPRSVNCSGISSDMRGATTTPLADVATSASARDPSSLSAAAVATTKGGNDNDVDDCRSSTGEDEGEVDAVTMLQRLPALSATRWMIPSAAPTAGSNMMHRSHRKEADTVQQAAAQGVQRKRSSSAPLEATTQAASAISSMSKAPTQQSPAPQRDTEQARVSAAIRAFDAFTAALEQHPQEEHGGGDSGYTPAQRQRVEINAPAAATGAGAPIALSSAPRSAVESCTASAGRKGSSTHRPPLEVPAKAAVSAAPAPAVTASARTSVPRGNVRVIRRRHKFSAAEDSAIVHGVATFGQGPGAFSRIFDAYHNVWLAGRKAIHLYDHWRGALRRRAVAAVSDEVVNTAEEHKDRTTERGRAPTMKGQGPSSTDAPSMWAEQELSSDIVDSAEEDSEA</sequence>
<feature type="compositionally biased region" description="Polar residues" evidence="1">
    <location>
        <begin position="444"/>
        <end position="471"/>
    </location>
</feature>
<feature type="compositionally biased region" description="Polar residues" evidence="1">
    <location>
        <begin position="349"/>
        <end position="359"/>
    </location>
</feature>
<evidence type="ECO:0000313" key="3">
    <source>
        <dbReference type="Proteomes" id="UP000038009"/>
    </source>
</evidence>
<evidence type="ECO:0000313" key="2">
    <source>
        <dbReference type="EMBL" id="KPI85474.1"/>
    </source>
</evidence>
<accession>A0A0N1HWT6</accession>
<comment type="caution">
    <text evidence="2">The sequence shown here is derived from an EMBL/GenBank/DDBJ whole genome shotgun (WGS) entry which is preliminary data.</text>
</comment>
<dbReference type="Proteomes" id="UP000038009">
    <property type="component" value="Unassembled WGS sequence"/>
</dbReference>
<name>A0A0N1HWT6_LEPSE</name>
<feature type="compositionally biased region" description="Low complexity" evidence="1">
    <location>
        <begin position="8"/>
        <end position="32"/>
    </location>
</feature>
<dbReference type="VEuPathDB" id="TriTrypDB:Lsey_0185_0050"/>
<evidence type="ECO:0000256" key="1">
    <source>
        <dbReference type="SAM" id="MobiDB-lite"/>
    </source>
</evidence>
<feature type="region of interest" description="Disordered" evidence="1">
    <location>
        <begin position="1"/>
        <end position="32"/>
    </location>
</feature>
<dbReference type="EMBL" id="LJSK01000185">
    <property type="protein sequence ID" value="KPI85474.1"/>
    <property type="molecule type" value="Genomic_DNA"/>
</dbReference>
<dbReference type="AlphaFoldDB" id="A0A0N1HWT6"/>
<feature type="compositionally biased region" description="Basic and acidic residues" evidence="1">
    <location>
        <begin position="666"/>
        <end position="678"/>
    </location>
</feature>
<reference evidence="2 3" key="1">
    <citation type="journal article" date="2015" name="PLoS Pathog.">
        <title>Leptomonas seymouri: Adaptations to the Dixenous Life Cycle Analyzed by Genome Sequencing, Transcriptome Profiling and Co-infection with Leishmania donovani.</title>
        <authorList>
            <person name="Kraeva N."/>
            <person name="Butenko A."/>
            <person name="Hlavacova J."/>
            <person name="Kostygov A."/>
            <person name="Myskova J."/>
            <person name="Grybchuk D."/>
            <person name="Lestinova T."/>
            <person name="Votypka J."/>
            <person name="Volf P."/>
            <person name="Opperdoes F."/>
            <person name="Flegontov P."/>
            <person name="Lukes J."/>
            <person name="Yurchenko V."/>
        </authorList>
    </citation>
    <scope>NUCLEOTIDE SEQUENCE [LARGE SCALE GENOMIC DNA]</scope>
    <source>
        <strain evidence="2 3">ATCC 30220</strain>
    </source>
</reference>